<organism evidence="1 2">
    <name type="scientific">Laetiporus sulphureus 93-53</name>
    <dbReference type="NCBI Taxonomy" id="1314785"/>
    <lineage>
        <taxon>Eukaryota</taxon>
        <taxon>Fungi</taxon>
        <taxon>Dikarya</taxon>
        <taxon>Basidiomycota</taxon>
        <taxon>Agaricomycotina</taxon>
        <taxon>Agaricomycetes</taxon>
        <taxon>Polyporales</taxon>
        <taxon>Laetiporus</taxon>
    </lineage>
</organism>
<evidence type="ECO:0000313" key="1">
    <source>
        <dbReference type="EMBL" id="KZT08228.1"/>
    </source>
</evidence>
<evidence type="ECO:0008006" key="3">
    <source>
        <dbReference type="Google" id="ProtNLM"/>
    </source>
</evidence>
<dbReference type="RefSeq" id="XP_040765968.1">
    <property type="nucleotide sequence ID" value="XM_040904180.1"/>
</dbReference>
<dbReference type="AlphaFoldDB" id="A0A165F2D3"/>
<sequence>MQRGPTHEEIRDIARNAIVVFERHGLACCLTGGTASALYGTTRTPNDVDLVVLTAAYGQETLKRMLVMADPDFYTLAAKDLNAAYRVLWCKVPTRYTYGRERRCKVDVLIPGVMNIPDVPRDRISRISGLPVMPLDLLFFLKLQSWTDHRDSPQYWKVSKQYDDSRDIEELLLILKKRGVSIRRSGVAWLSEAFVAAGRGRMAQYVRAYPSSRTKWEELGLRFK</sequence>
<accession>A0A165F2D3</accession>
<dbReference type="Proteomes" id="UP000076871">
    <property type="component" value="Unassembled WGS sequence"/>
</dbReference>
<evidence type="ECO:0000313" key="2">
    <source>
        <dbReference type="Proteomes" id="UP000076871"/>
    </source>
</evidence>
<gene>
    <name evidence="1" type="ORF">LAESUDRAFT_649487</name>
</gene>
<dbReference type="InterPro" id="IPR043519">
    <property type="entry name" value="NT_sf"/>
</dbReference>
<proteinExistence type="predicted"/>
<dbReference type="GeneID" id="63821210"/>
<dbReference type="OrthoDB" id="3133286at2759"/>
<dbReference type="EMBL" id="KV427616">
    <property type="protein sequence ID" value="KZT08228.1"/>
    <property type="molecule type" value="Genomic_DNA"/>
</dbReference>
<keyword evidence="2" id="KW-1185">Reference proteome</keyword>
<dbReference type="SUPFAM" id="SSF81301">
    <property type="entry name" value="Nucleotidyltransferase"/>
    <property type="match status" value="1"/>
</dbReference>
<protein>
    <recommendedName>
        <fullName evidence="3">Nucleotidyltransferase</fullName>
    </recommendedName>
</protein>
<name>A0A165F2D3_9APHY</name>
<dbReference type="Gene3D" id="3.30.460.40">
    <property type="match status" value="1"/>
</dbReference>
<dbReference type="InParanoid" id="A0A165F2D3"/>
<reference evidence="1 2" key="1">
    <citation type="journal article" date="2016" name="Mol. Biol. Evol.">
        <title>Comparative Genomics of Early-Diverging Mushroom-Forming Fungi Provides Insights into the Origins of Lignocellulose Decay Capabilities.</title>
        <authorList>
            <person name="Nagy L.G."/>
            <person name="Riley R."/>
            <person name="Tritt A."/>
            <person name="Adam C."/>
            <person name="Daum C."/>
            <person name="Floudas D."/>
            <person name="Sun H."/>
            <person name="Yadav J.S."/>
            <person name="Pangilinan J."/>
            <person name="Larsson K.H."/>
            <person name="Matsuura K."/>
            <person name="Barry K."/>
            <person name="Labutti K."/>
            <person name="Kuo R."/>
            <person name="Ohm R.A."/>
            <person name="Bhattacharya S.S."/>
            <person name="Shirouzu T."/>
            <person name="Yoshinaga Y."/>
            <person name="Martin F.M."/>
            <person name="Grigoriev I.V."/>
            <person name="Hibbett D.S."/>
        </authorList>
    </citation>
    <scope>NUCLEOTIDE SEQUENCE [LARGE SCALE GENOMIC DNA]</scope>
    <source>
        <strain evidence="1 2">93-53</strain>
    </source>
</reference>